<evidence type="ECO:0000313" key="2">
    <source>
        <dbReference type="Proteomes" id="UP000322873"/>
    </source>
</evidence>
<gene>
    <name evidence="1" type="ORF">EYC84_006507</name>
</gene>
<dbReference type="Proteomes" id="UP000322873">
    <property type="component" value="Unassembled WGS sequence"/>
</dbReference>
<organism evidence="1 2">
    <name type="scientific">Monilinia fructicola</name>
    <name type="common">Brown rot fungus</name>
    <name type="synonym">Ciboria fructicola</name>
    <dbReference type="NCBI Taxonomy" id="38448"/>
    <lineage>
        <taxon>Eukaryota</taxon>
        <taxon>Fungi</taxon>
        <taxon>Dikarya</taxon>
        <taxon>Ascomycota</taxon>
        <taxon>Pezizomycotina</taxon>
        <taxon>Leotiomycetes</taxon>
        <taxon>Helotiales</taxon>
        <taxon>Sclerotiniaceae</taxon>
        <taxon>Monilinia</taxon>
    </lineage>
</organism>
<evidence type="ECO:0000313" key="1">
    <source>
        <dbReference type="EMBL" id="KAA8576376.1"/>
    </source>
</evidence>
<comment type="caution">
    <text evidence="1">The sequence shown here is derived from an EMBL/GenBank/DDBJ whole genome shotgun (WGS) entry which is preliminary data.</text>
</comment>
<protein>
    <submittedName>
        <fullName evidence="1">Uncharacterized protein</fullName>
    </submittedName>
</protein>
<proteinExistence type="predicted"/>
<accession>A0A5M9K834</accession>
<dbReference type="EMBL" id="VICG01000001">
    <property type="protein sequence ID" value="KAA8576376.1"/>
    <property type="molecule type" value="Genomic_DNA"/>
</dbReference>
<dbReference type="AlphaFoldDB" id="A0A5M9K834"/>
<keyword evidence="2" id="KW-1185">Reference proteome</keyword>
<name>A0A5M9K834_MONFR</name>
<sequence>MVFLQSQAVCPTKPQLCDGHVKPQSIPFKPSLIFTTLSKSNLAINDDTRSVDLHDFQSSHLVWQGISIFLSRRPARRSAGSRVSGRLVAMIIFVFPNNRNHKLIQ</sequence>
<reference evidence="1 2" key="1">
    <citation type="submission" date="2019-06" db="EMBL/GenBank/DDBJ databases">
        <title>Genome Sequence of the Brown Rot Fungal Pathogen Monilinia fructicola.</title>
        <authorList>
            <person name="De Miccolis Angelini R.M."/>
            <person name="Landi L."/>
            <person name="Abate D."/>
            <person name="Pollastro S."/>
            <person name="Romanazzi G."/>
            <person name="Faretra F."/>
        </authorList>
    </citation>
    <scope>NUCLEOTIDE SEQUENCE [LARGE SCALE GENOMIC DNA]</scope>
    <source>
        <strain evidence="1 2">Mfrc123</strain>
    </source>
</reference>